<evidence type="ECO:0000313" key="3">
    <source>
        <dbReference type="Proteomes" id="UP000578531"/>
    </source>
</evidence>
<proteinExistence type="predicted"/>
<accession>A0A8H6G1C7</accession>
<dbReference type="GeneID" id="59284812"/>
<reference evidence="2 3" key="1">
    <citation type="journal article" date="2020" name="Genomics">
        <title>Complete, high-quality genomes from long-read metagenomic sequencing of two wolf lichen thalli reveals enigmatic genome architecture.</title>
        <authorList>
            <person name="McKenzie S.K."/>
            <person name="Walston R.F."/>
            <person name="Allen J.L."/>
        </authorList>
    </citation>
    <scope>NUCLEOTIDE SEQUENCE [LARGE SCALE GENOMIC DNA]</scope>
    <source>
        <strain evidence="2">WasteWater2</strain>
    </source>
</reference>
<dbReference type="RefSeq" id="XP_037167936.1">
    <property type="nucleotide sequence ID" value="XM_037305071.1"/>
</dbReference>
<organism evidence="2 3">
    <name type="scientific">Letharia columbiana</name>
    <dbReference type="NCBI Taxonomy" id="112416"/>
    <lineage>
        <taxon>Eukaryota</taxon>
        <taxon>Fungi</taxon>
        <taxon>Dikarya</taxon>
        <taxon>Ascomycota</taxon>
        <taxon>Pezizomycotina</taxon>
        <taxon>Lecanoromycetes</taxon>
        <taxon>OSLEUM clade</taxon>
        <taxon>Lecanoromycetidae</taxon>
        <taxon>Lecanorales</taxon>
        <taxon>Lecanorineae</taxon>
        <taxon>Parmeliaceae</taxon>
        <taxon>Letharia</taxon>
    </lineage>
</organism>
<feature type="region of interest" description="Disordered" evidence="1">
    <location>
        <begin position="1"/>
        <end position="21"/>
    </location>
</feature>
<sequence length="174" mass="19225">MTWNDNHVKGALGEIPGTPNSNQLIQCRRVRHVLEQSHNPQASPTRLGSHGSPPFTPIARFVSLQICINCADPVTASLWKEHPPSIQPRKRLETTLPLSSHADRALVPTPNVPFPSKHPSIITLTLHNLKARRCITMPLSPNKPSHLPPHSGRTFQTLSAQALENLKPKRSQIA</sequence>
<dbReference type="Proteomes" id="UP000578531">
    <property type="component" value="Unassembled WGS sequence"/>
</dbReference>
<comment type="caution">
    <text evidence="2">The sequence shown here is derived from an EMBL/GenBank/DDBJ whole genome shotgun (WGS) entry which is preliminary data.</text>
</comment>
<evidence type="ECO:0000256" key="1">
    <source>
        <dbReference type="SAM" id="MobiDB-lite"/>
    </source>
</evidence>
<dbReference type="EMBL" id="JACCJC010000008">
    <property type="protein sequence ID" value="KAF6238637.1"/>
    <property type="molecule type" value="Genomic_DNA"/>
</dbReference>
<name>A0A8H6G1C7_9LECA</name>
<protein>
    <submittedName>
        <fullName evidence="2">Uncharacterized protein</fullName>
    </submittedName>
</protein>
<keyword evidence="3" id="KW-1185">Reference proteome</keyword>
<dbReference type="AlphaFoldDB" id="A0A8H6G1C7"/>
<gene>
    <name evidence="2" type="ORF">HO173_003143</name>
</gene>
<evidence type="ECO:0000313" key="2">
    <source>
        <dbReference type="EMBL" id="KAF6238637.1"/>
    </source>
</evidence>